<proteinExistence type="predicted"/>
<keyword evidence="1" id="KW-0732">Signal</keyword>
<evidence type="ECO:0000313" key="3">
    <source>
        <dbReference type="Proteomes" id="UP000324800"/>
    </source>
</evidence>
<comment type="caution">
    <text evidence="2">The sequence shown here is derived from an EMBL/GenBank/DDBJ whole genome shotgun (WGS) entry which is preliminary data.</text>
</comment>
<accession>A0A5J4W5G1</accession>
<name>A0A5J4W5G1_9EUKA</name>
<dbReference type="EMBL" id="SNRW01003499">
    <property type="protein sequence ID" value="KAA6389669.1"/>
    <property type="molecule type" value="Genomic_DNA"/>
</dbReference>
<dbReference type="AlphaFoldDB" id="A0A5J4W5G1"/>
<evidence type="ECO:0000313" key="2">
    <source>
        <dbReference type="EMBL" id="KAA6389669.1"/>
    </source>
</evidence>
<sequence length="210" mass="23167">MAIIFLLIAALYAVQYSKKEAFEFQYSSLITNVIDRDGANSNDQSWQISATAHFEVKLASSAGAYMELTLKNVKAGIRRDGDDADAQFDDDFVEAYAHPAYFLTPRSQVLLDTRHNLTSPGQSADPPFDSGLTGLCLYSSIRRYSFLLAITFSWIRCGAILMCEFAAKNSSCVANGNSAPFEVTVLRYSNEHLATVDMDELSSLVLDICL</sequence>
<evidence type="ECO:0000256" key="1">
    <source>
        <dbReference type="SAM" id="SignalP"/>
    </source>
</evidence>
<organism evidence="2 3">
    <name type="scientific">Streblomastix strix</name>
    <dbReference type="NCBI Taxonomy" id="222440"/>
    <lineage>
        <taxon>Eukaryota</taxon>
        <taxon>Metamonada</taxon>
        <taxon>Preaxostyla</taxon>
        <taxon>Oxymonadida</taxon>
        <taxon>Streblomastigidae</taxon>
        <taxon>Streblomastix</taxon>
    </lineage>
</organism>
<feature type="chain" id="PRO_5023814650" evidence="1">
    <location>
        <begin position="22"/>
        <end position="210"/>
    </location>
</feature>
<protein>
    <submittedName>
        <fullName evidence="2">Uncharacterized protein</fullName>
    </submittedName>
</protein>
<feature type="signal peptide" evidence="1">
    <location>
        <begin position="1"/>
        <end position="21"/>
    </location>
</feature>
<gene>
    <name evidence="2" type="ORF">EZS28_014806</name>
</gene>
<dbReference type="Proteomes" id="UP000324800">
    <property type="component" value="Unassembled WGS sequence"/>
</dbReference>
<reference evidence="2 3" key="1">
    <citation type="submission" date="2019-03" db="EMBL/GenBank/DDBJ databases">
        <title>Single cell metagenomics reveals metabolic interactions within the superorganism composed of flagellate Streblomastix strix and complex community of Bacteroidetes bacteria on its surface.</title>
        <authorList>
            <person name="Treitli S.C."/>
            <person name="Kolisko M."/>
            <person name="Husnik F."/>
            <person name="Keeling P."/>
            <person name="Hampl V."/>
        </authorList>
    </citation>
    <scope>NUCLEOTIDE SEQUENCE [LARGE SCALE GENOMIC DNA]</scope>
    <source>
        <strain evidence="2">ST1C</strain>
    </source>
</reference>